<gene>
    <name evidence="2" type="ORF">C8Q71DRAFT_893681</name>
</gene>
<keyword evidence="3" id="KW-1185">Reference proteome</keyword>
<feature type="compositionally biased region" description="Low complexity" evidence="1">
    <location>
        <begin position="111"/>
        <end position="120"/>
    </location>
</feature>
<comment type="caution">
    <text evidence="2">The sequence shown here is derived from an EMBL/GenBank/DDBJ whole genome shotgun (WGS) entry which is preliminary data.</text>
</comment>
<dbReference type="GeneID" id="72009439"/>
<evidence type="ECO:0000256" key="1">
    <source>
        <dbReference type="SAM" id="MobiDB-lite"/>
    </source>
</evidence>
<feature type="compositionally biased region" description="Basic and acidic residues" evidence="1">
    <location>
        <begin position="289"/>
        <end position="302"/>
    </location>
</feature>
<feature type="region of interest" description="Disordered" evidence="1">
    <location>
        <begin position="89"/>
        <end position="120"/>
    </location>
</feature>
<accession>A0ABQ8JX63</accession>
<dbReference type="EMBL" id="JADCUA010000051">
    <property type="protein sequence ID" value="KAH9828645.1"/>
    <property type="molecule type" value="Genomic_DNA"/>
</dbReference>
<organism evidence="2 3">
    <name type="scientific">Rhodofomes roseus</name>
    <dbReference type="NCBI Taxonomy" id="34475"/>
    <lineage>
        <taxon>Eukaryota</taxon>
        <taxon>Fungi</taxon>
        <taxon>Dikarya</taxon>
        <taxon>Basidiomycota</taxon>
        <taxon>Agaricomycotina</taxon>
        <taxon>Agaricomycetes</taxon>
        <taxon>Polyporales</taxon>
        <taxon>Rhodofomes</taxon>
    </lineage>
</organism>
<proteinExistence type="predicted"/>
<name>A0ABQ8JX63_9APHY</name>
<sequence length="345" mass="38451">MSFSCIAADGDGQLVLVLVHATGYSSGYLFSQPPHQHILPQRSHCLLAPIRAATACPFPLFSHLPSPMLLAARLHEVLQNECKRLAESLRESERKHQNRLPVPHHYDISSRRSPQTSPPQEDMVIVHERAHEQVELPNSLKIDMCGKENIFHISPVAQTQPIAPLTSEISRALSDNIPNSEDEGVRNCSAKAIPIKNGLHRTVLLRLRYEDPMCVLEPSLRLLHRALPDAMLLRLAQLLLAHVHVRRIDARFALRACLRLLKCEHHELDEGYKDDLSSASTDAEGSLDDAPHTSPEPERAGEAEAGGEVDVDGEAGQEHEQGERPYAFRKRNHVNYAIPPPLEGM</sequence>
<evidence type="ECO:0000313" key="2">
    <source>
        <dbReference type="EMBL" id="KAH9828645.1"/>
    </source>
</evidence>
<evidence type="ECO:0000313" key="3">
    <source>
        <dbReference type="Proteomes" id="UP000814176"/>
    </source>
</evidence>
<dbReference type="RefSeq" id="XP_047772316.1">
    <property type="nucleotide sequence ID" value="XM_047928707.1"/>
</dbReference>
<protein>
    <submittedName>
        <fullName evidence="2">Uncharacterized protein</fullName>
    </submittedName>
</protein>
<feature type="region of interest" description="Disordered" evidence="1">
    <location>
        <begin position="273"/>
        <end position="345"/>
    </location>
</feature>
<dbReference type="Proteomes" id="UP000814176">
    <property type="component" value="Unassembled WGS sequence"/>
</dbReference>
<reference evidence="2 3" key="1">
    <citation type="journal article" date="2021" name="Environ. Microbiol.">
        <title>Gene family expansions and transcriptome signatures uncover fungal adaptations to wood decay.</title>
        <authorList>
            <person name="Hage H."/>
            <person name="Miyauchi S."/>
            <person name="Viragh M."/>
            <person name="Drula E."/>
            <person name="Min B."/>
            <person name="Chaduli D."/>
            <person name="Navarro D."/>
            <person name="Favel A."/>
            <person name="Norest M."/>
            <person name="Lesage-Meessen L."/>
            <person name="Balint B."/>
            <person name="Merenyi Z."/>
            <person name="de Eugenio L."/>
            <person name="Morin E."/>
            <person name="Martinez A.T."/>
            <person name="Baldrian P."/>
            <person name="Stursova M."/>
            <person name="Martinez M.J."/>
            <person name="Novotny C."/>
            <person name="Magnuson J.K."/>
            <person name="Spatafora J.W."/>
            <person name="Maurice S."/>
            <person name="Pangilinan J."/>
            <person name="Andreopoulos W."/>
            <person name="LaButti K."/>
            <person name="Hundley H."/>
            <person name="Na H."/>
            <person name="Kuo A."/>
            <person name="Barry K."/>
            <person name="Lipzen A."/>
            <person name="Henrissat B."/>
            <person name="Riley R."/>
            <person name="Ahrendt S."/>
            <person name="Nagy L.G."/>
            <person name="Grigoriev I.V."/>
            <person name="Martin F."/>
            <person name="Rosso M.N."/>
        </authorList>
    </citation>
    <scope>NUCLEOTIDE SEQUENCE [LARGE SCALE GENOMIC DNA]</scope>
    <source>
        <strain evidence="2 3">CIRM-BRFM 1785</strain>
    </source>
</reference>
<feature type="compositionally biased region" description="Acidic residues" evidence="1">
    <location>
        <begin position="305"/>
        <end position="315"/>
    </location>
</feature>